<protein>
    <submittedName>
        <fullName evidence="1">Uncharacterized protein</fullName>
    </submittedName>
</protein>
<organism evidence="1 2">
    <name type="scientific">Rotaria magnacalcarata</name>
    <dbReference type="NCBI Taxonomy" id="392030"/>
    <lineage>
        <taxon>Eukaryota</taxon>
        <taxon>Metazoa</taxon>
        <taxon>Spiralia</taxon>
        <taxon>Gnathifera</taxon>
        <taxon>Rotifera</taxon>
        <taxon>Eurotatoria</taxon>
        <taxon>Bdelloidea</taxon>
        <taxon>Philodinida</taxon>
        <taxon>Philodinidae</taxon>
        <taxon>Rotaria</taxon>
    </lineage>
</organism>
<gene>
    <name evidence="1" type="ORF">XDN619_LOCUS20798</name>
</gene>
<evidence type="ECO:0000313" key="1">
    <source>
        <dbReference type="EMBL" id="CAF2111423.1"/>
    </source>
</evidence>
<sequence>MEAFRSDAQQKLTRLRLIASRLNKEIAMKPDSSRAELHQCISQCTMSLDFLSPLILPSNCSQHILSKLCHVTIAITYDFEHLHITFFMSDSESDFDNGTLTSIAQQIVSIRYHDQFSLIYLMHFICYTGDNCNWNYARQVINRFKTVNYQPLYNSLDVLLYDNMGNFVSQCYESNTHVANTGSSFAVNRGIYPFCGNGSR</sequence>
<accession>A0A816UFV3</accession>
<comment type="caution">
    <text evidence="1">The sequence shown here is derived from an EMBL/GenBank/DDBJ whole genome shotgun (WGS) entry which is preliminary data.</text>
</comment>
<dbReference type="Proteomes" id="UP000663887">
    <property type="component" value="Unassembled WGS sequence"/>
</dbReference>
<reference evidence="1" key="1">
    <citation type="submission" date="2021-02" db="EMBL/GenBank/DDBJ databases">
        <authorList>
            <person name="Nowell W R."/>
        </authorList>
    </citation>
    <scope>NUCLEOTIDE SEQUENCE</scope>
</reference>
<name>A0A816UFV3_9BILA</name>
<proteinExistence type="predicted"/>
<evidence type="ECO:0000313" key="2">
    <source>
        <dbReference type="Proteomes" id="UP000663887"/>
    </source>
</evidence>
<dbReference type="AlphaFoldDB" id="A0A816UFV3"/>
<dbReference type="EMBL" id="CAJNRG010009244">
    <property type="protein sequence ID" value="CAF2111423.1"/>
    <property type="molecule type" value="Genomic_DNA"/>
</dbReference>